<proteinExistence type="predicted"/>
<dbReference type="AlphaFoldDB" id="A0A0F9FWX6"/>
<protein>
    <submittedName>
        <fullName evidence="1">Uncharacterized protein</fullName>
    </submittedName>
</protein>
<accession>A0A0F9FWX6</accession>
<reference evidence="1" key="1">
    <citation type="journal article" date="2015" name="Nature">
        <title>Complex archaea that bridge the gap between prokaryotes and eukaryotes.</title>
        <authorList>
            <person name="Spang A."/>
            <person name="Saw J.H."/>
            <person name="Jorgensen S.L."/>
            <person name="Zaremba-Niedzwiedzka K."/>
            <person name="Martijn J."/>
            <person name="Lind A.E."/>
            <person name="van Eijk R."/>
            <person name="Schleper C."/>
            <person name="Guy L."/>
            <person name="Ettema T.J."/>
        </authorList>
    </citation>
    <scope>NUCLEOTIDE SEQUENCE</scope>
</reference>
<dbReference type="EMBL" id="LAZR01019906">
    <property type="protein sequence ID" value="KKL90818.1"/>
    <property type="molecule type" value="Genomic_DNA"/>
</dbReference>
<evidence type="ECO:0000313" key="1">
    <source>
        <dbReference type="EMBL" id="KKL90818.1"/>
    </source>
</evidence>
<comment type="caution">
    <text evidence="1">The sequence shown here is derived from an EMBL/GenBank/DDBJ whole genome shotgun (WGS) entry which is preliminary data.</text>
</comment>
<name>A0A0F9FWX6_9ZZZZ</name>
<gene>
    <name evidence="1" type="ORF">LCGC14_1900830</name>
</gene>
<sequence length="142" mass="15627">MVCVVLIGTIGLIVITNCANDFDCGTAVARRLYPDPLRDTSNKILYPDQSEDSIPGLDARTGYMALPLSPHCGHLYNHPGKHKLWAECMGVGYDDTKIDHALYADREGRPPDCTKIVSGGRIHEWRAHCTAAGDDKKEGAYR</sequence>
<organism evidence="1">
    <name type="scientific">marine sediment metagenome</name>
    <dbReference type="NCBI Taxonomy" id="412755"/>
    <lineage>
        <taxon>unclassified sequences</taxon>
        <taxon>metagenomes</taxon>
        <taxon>ecological metagenomes</taxon>
    </lineage>
</organism>